<gene>
    <name evidence="11" type="ORF">Q8F55_005928</name>
</gene>
<evidence type="ECO:0000256" key="9">
    <source>
        <dbReference type="SAM" id="Phobius"/>
    </source>
</evidence>
<feature type="transmembrane region" description="Helical" evidence="9">
    <location>
        <begin position="189"/>
        <end position="210"/>
    </location>
</feature>
<feature type="region of interest" description="Disordered" evidence="8">
    <location>
        <begin position="152"/>
        <end position="171"/>
    </location>
</feature>
<comment type="caution">
    <text evidence="11">The sequence shown here is derived from an EMBL/GenBank/DDBJ whole genome shotgun (WGS) entry which is preliminary data.</text>
</comment>
<keyword evidence="5 9" id="KW-0812">Transmembrane</keyword>
<feature type="transmembrane region" description="Helical" evidence="9">
    <location>
        <begin position="251"/>
        <end position="272"/>
    </location>
</feature>
<dbReference type="RefSeq" id="XP_069209048.1">
    <property type="nucleotide sequence ID" value="XM_069354406.1"/>
</dbReference>
<evidence type="ECO:0000256" key="8">
    <source>
        <dbReference type="SAM" id="MobiDB-lite"/>
    </source>
</evidence>
<evidence type="ECO:0000259" key="10">
    <source>
        <dbReference type="Pfam" id="PF13813"/>
    </source>
</evidence>
<feature type="transmembrane region" description="Helical" evidence="9">
    <location>
        <begin position="405"/>
        <end position="424"/>
    </location>
</feature>
<evidence type="ECO:0000256" key="2">
    <source>
        <dbReference type="ARBA" id="ARBA00005179"/>
    </source>
</evidence>
<evidence type="ECO:0000256" key="4">
    <source>
        <dbReference type="ARBA" id="ARBA00022679"/>
    </source>
</evidence>
<keyword evidence="12" id="KW-1185">Reference proteome</keyword>
<feature type="domain" description="Wax synthase" evidence="10">
    <location>
        <begin position="298"/>
        <end position="377"/>
    </location>
</feature>
<feature type="transmembrane region" description="Helical" evidence="9">
    <location>
        <begin position="375"/>
        <end position="393"/>
    </location>
</feature>
<evidence type="ECO:0000256" key="7">
    <source>
        <dbReference type="ARBA" id="ARBA00023136"/>
    </source>
</evidence>
<dbReference type="GeneID" id="95986971"/>
<evidence type="ECO:0000313" key="11">
    <source>
        <dbReference type="EMBL" id="KAL1409104.1"/>
    </source>
</evidence>
<evidence type="ECO:0000256" key="1">
    <source>
        <dbReference type="ARBA" id="ARBA00004141"/>
    </source>
</evidence>
<keyword evidence="6 9" id="KW-1133">Transmembrane helix</keyword>
<protein>
    <recommendedName>
        <fullName evidence="10">Wax synthase domain-containing protein</fullName>
    </recommendedName>
</protein>
<dbReference type="InterPro" id="IPR044851">
    <property type="entry name" value="Wax_synthase"/>
</dbReference>
<dbReference type="PANTHER" id="PTHR31595">
    <property type="entry name" value="LONG-CHAIN-ALCOHOL O-FATTY-ACYLTRANSFERASE 3-RELATED"/>
    <property type="match status" value="1"/>
</dbReference>
<dbReference type="PANTHER" id="PTHR31595:SF57">
    <property type="entry name" value="OS04G0481900 PROTEIN"/>
    <property type="match status" value="1"/>
</dbReference>
<evidence type="ECO:0000256" key="5">
    <source>
        <dbReference type="ARBA" id="ARBA00022692"/>
    </source>
</evidence>
<comment type="pathway">
    <text evidence="2">Secondary metabolite biosynthesis.</text>
</comment>
<proteinExistence type="inferred from homology"/>
<keyword evidence="4" id="KW-0808">Transferase</keyword>
<evidence type="ECO:0000313" key="12">
    <source>
        <dbReference type="Proteomes" id="UP001565368"/>
    </source>
</evidence>
<evidence type="ECO:0000256" key="6">
    <source>
        <dbReference type="ARBA" id="ARBA00022989"/>
    </source>
</evidence>
<keyword evidence="7 9" id="KW-0472">Membrane</keyword>
<accession>A0ABR3Q2Y6</accession>
<dbReference type="Pfam" id="PF13813">
    <property type="entry name" value="MBOAT_2"/>
    <property type="match status" value="1"/>
</dbReference>
<dbReference type="InterPro" id="IPR032805">
    <property type="entry name" value="Wax_synthase_dom"/>
</dbReference>
<name>A0ABR3Q2Y6_9TREE</name>
<reference evidence="11 12" key="1">
    <citation type="submission" date="2023-08" db="EMBL/GenBank/DDBJ databases">
        <title>Annotated Genome Sequence of Vanrija albida AlHP1.</title>
        <authorList>
            <person name="Herzog R."/>
        </authorList>
    </citation>
    <scope>NUCLEOTIDE SEQUENCE [LARGE SCALE GENOMIC DNA]</scope>
    <source>
        <strain evidence="11 12">AlHP1</strain>
    </source>
</reference>
<feature type="transmembrane region" description="Helical" evidence="9">
    <location>
        <begin position="343"/>
        <end position="363"/>
    </location>
</feature>
<comment type="similarity">
    <text evidence="3">Belongs to the wax synthase family.</text>
</comment>
<evidence type="ECO:0000256" key="3">
    <source>
        <dbReference type="ARBA" id="ARBA00007282"/>
    </source>
</evidence>
<organism evidence="11 12">
    <name type="scientific">Vanrija albida</name>
    <dbReference type="NCBI Taxonomy" id="181172"/>
    <lineage>
        <taxon>Eukaryota</taxon>
        <taxon>Fungi</taxon>
        <taxon>Dikarya</taxon>
        <taxon>Basidiomycota</taxon>
        <taxon>Agaricomycotina</taxon>
        <taxon>Tremellomycetes</taxon>
        <taxon>Trichosporonales</taxon>
        <taxon>Trichosporonaceae</taxon>
        <taxon>Vanrija</taxon>
    </lineage>
</organism>
<dbReference type="Proteomes" id="UP001565368">
    <property type="component" value="Unassembled WGS sequence"/>
</dbReference>
<sequence>MSLFEPPFGPLNGIHYLILHHARPIQESSVFDALEALIPLYIQAYLLLSPGTTAPMIRILRAALGIVGIMALTNQFMSWRVVTPGANALNTTLGSLYVHTVLKYVWFAAAPGATDAFMRVGNRRKRSLPFAALDLCLNSRYSAISARDEADDVKDDTRRHRSRRRSPPVKPSFPLVLSTASRAPEALRYLLLGFGQIFVAGALLAIVRTAGPSTLGNPNPARSKLATFLGTTGFELIPGVIDPCDIGEKRIVLPPVVIEVLITVALGAAPYLTMSGLYSLAAGAAVGSGLWESECWQPDLFNSPWKADSLLDFWRRWHALNKHDLRSLTTIALKTAELPLTPFLTIPLSFVISGILHIVYQLGMNPVPSATKVGGFFGLCAAGTLAEYTFYRITGSRVRGPVGRLWAWGFLYVAARYCILDAWVDAGVATIRLAEDRWADALAAWMLQYVLVPYSR</sequence>
<dbReference type="EMBL" id="JBBXJM010000004">
    <property type="protein sequence ID" value="KAL1409104.1"/>
    <property type="molecule type" value="Genomic_DNA"/>
</dbReference>
<comment type="subcellular location">
    <subcellularLocation>
        <location evidence="1">Membrane</location>
        <topology evidence="1">Multi-pass membrane protein</topology>
    </subcellularLocation>
</comment>